<evidence type="ECO:0000259" key="7">
    <source>
        <dbReference type="PROSITE" id="PS51194"/>
    </source>
</evidence>
<proteinExistence type="predicted"/>
<dbReference type="InterPro" id="IPR013087">
    <property type="entry name" value="Znf_C2H2_type"/>
</dbReference>
<feature type="compositionally biased region" description="Basic and acidic residues" evidence="4">
    <location>
        <begin position="1206"/>
        <end position="1222"/>
    </location>
</feature>
<keyword evidence="2" id="KW-0547">Nucleotide-binding</keyword>
<dbReference type="PANTHER" id="PTHR43519:SF1">
    <property type="entry name" value="ATP-DEPENDENT RNA HELICASE HRPB"/>
    <property type="match status" value="1"/>
</dbReference>
<dbReference type="PANTHER" id="PTHR43519">
    <property type="entry name" value="ATP-DEPENDENT RNA HELICASE HRPB"/>
    <property type="match status" value="1"/>
</dbReference>
<feature type="domain" description="Helicase C-terminal" evidence="7">
    <location>
        <begin position="783"/>
        <end position="969"/>
    </location>
</feature>
<feature type="domain" description="Helicase ATP-binding" evidence="6">
    <location>
        <begin position="540"/>
        <end position="722"/>
    </location>
</feature>
<reference evidence="8 9" key="1">
    <citation type="submission" date="2024-04" db="EMBL/GenBank/DDBJ databases">
        <title>Tritrichomonas musculus Genome.</title>
        <authorList>
            <person name="Alves-Ferreira E."/>
            <person name="Grigg M."/>
            <person name="Lorenzi H."/>
            <person name="Galac M."/>
        </authorList>
    </citation>
    <scope>NUCLEOTIDE SEQUENCE [LARGE SCALE GENOMIC DNA]</scope>
    <source>
        <strain evidence="8 9">EAF2021</strain>
    </source>
</reference>
<gene>
    <name evidence="8" type="ORF">M9Y10_012480</name>
</gene>
<evidence type="ECO:0000256" key="4">
    <source>
        <dbReference type="SAM" id="MobiDB-lite"/>
    </source>
</evidence>
<dbReference type="InterPro" id="IPR001650">
    <property type="entry name" value="Helicase_C-like"/>
</dbReference>
<evidence type="ECO:0000256" key="2">
    <source>
        <dbReference type="ARBA" id="ARBA00022806"/>
    </source>
</evidence>
<feature type="compositionally biased region" description="Basic and acidic residues" evidence="4">
    <location>
        <begin position="1301"/>
        <end position="1340"/>
    </location>
</feature>
<evidence type="ECO:0008006" key="10">
    <source>
        <dbReference type="Google" id="ProtNLM"/>
    </source>
</evidence>
<dbReference type="SUPFAM" id="SSF57850">
    <property type="entry name" value="RING/U-box"/>
    <property type="match status" value="1"/>
</dbReference>
<feature type="compositionally biased region" description="Basic and acidic residues" evidence="4">
    <location>
        <begin position="1158"/>
        <end position="1168"/>
    </location>
</feature>
<dbReference type="SMART" id="SM00490">
    <property type="entry name" value="HELICc"/>
    <property type="match status" value="1"/>
</dbReference>
<dbReference type="SUPFAM" id="SSF52540">
    <property type="entry name" value="P-loop containing nucleoside triphosphate hydrolases"/>
    <property type="match status" value="1"/>
</dbReference>
<keyword evidence="3" id="KW-0479">Metal-binding</keyword>
<dbReference type="Pfam" id="PF26200">
    <property type="entry name" value="Rcat_RNF216"/>
    <property type="match status" value="1"/>
</dbReference>
<evidence type="ECO:0000313" key="9">
    <source>
        <dbReference type="Proteomes" id="UP001470230"/>
    </source>
</evidence>
<dbReference type="Proteomes" id="UP001470230">
    <property type="component" value="Unassembled WGS sequence"/>
</dbReference>
<dbReference type="InterPro" id="IPR027417">
    <property type="entry name" value="P-loop_NTPase"/>
</dbReference>
<feature type="compositionally biased region" description="Basic and acidic residues" evidence="4">
    <location>
        <begin position="1175"/>
        <end position="1198"/>
    </location>
</feature>
<dbReference type="PROSITE" id="PS51194">
    <property type="entry name" value="HELICASE_CTER"/>
    <property type="match status" value="1"/>
</dbReference>
<feature type="region of interest" description="Disordered" evidence="4">
    <location>
        <begin position="1285"/>
        <end position="1340"/>
    </location>
</feature>
<feature type="region of interest" description="Disordered" evidence="4">
    <location>
        <begin position="336"/>
        <end position="369"/>
    </location>
</feature>
<evidence type="ECO:0000313" key="8">
    <source>
        <dbReference type="EMBL" id="KAK8860803.1"/>
    </source>
</evidence>
<dbReference type="PROSITE" id="PS51192">
    <property type="entry name" value="HELICASE_ATP_BIND_1"/>
    <property type="match status" value="1"/>
</dbReference>
<keyword evidence="9" id="KW-1185">Reference proteome</keyword>
<feature type="region of interest" description="Disordered" evidence="4">
    <location>
        <begin position="1154"/>
        <end position="1222"/>
    </location>
</feature>
<dbReference type="Gene3D" id="1.20.120.1750">
    <property type="match status" value="1"/>
</dbReference>
<keyword evidence="3" id="KW-0863">Zinc-finger</keyword>
<dbReference type="Gene3D" id="3.40.50.300">
    <property type="entry name" value="P-loop containing nucleotide triphosphate hydrolases"/>
    <property type="match status" value="2"/>
</dbReference>
<accession>A0ABR2IDR8</accession>
<keyword evidence="1" id="KW-0378">Hydrolase</keyword>
<organism evidence="8 9">
    <name type="scientific">Tritrichomonas musculus</name>
    <dbReference type="NCBI Taxonomy" id="1915356"/>
    <lineage>
        <taxon>Eukaryota</taxon>
        <taxon>Metamonada</taxon>
        <taxon>Parabasalia</taxon>
        <taxon>Tritrichomonadida</taxon>
        <taxon>Tritrichomonadidae</taxon>
        <taxon>Tritrichomonas</taxon>
    </lineage>
</organism>
<feature type="domain" description="C2H2-type" evidence="5">
    <location>
        <begin position="2589"/>
        <end position="2618"/>
    </location>
</feature>
<name>A0ABR2IDR8_9EUKA</name>
<evidence type="ECO:0000256" key="1">
    <source>
        <dbReference type="ARBA" id="ARBA00022801"/>
    </source>
</evidence>
<dbReference type="InterPro" id="IPR014001">
    <property type="entry name" value="Helicase_ATP-bd"/>
</dbReference>
<dbReference type="PROSITE" id="PS50157">
    <property type="entry name" value="ZINC_FINGER_C2H2_2"/>
    <property type="match status" value="1"/>
</dbReference>
<sequence length="2652" mass="307532">MFSREYIECPITCCNYFIVTQHQNTNVFTDYCQNALTQLNKGAKINYSLRCHSFLYGKNKESIKVIQFAECFNNSIFQKFDNSNKSKKFSLDFKNGMILISPFEKYIKIALGQLFSHDNVKIITYDFTADATYLMDEEISFSFKSIIDGNINKFTGSKMFETPFSGLFTASKKSKLYRPNKNSKNNSTIHTSNEFAYHLSNSEEPIEDLFDNQFWESIVNDCAYVAIACAGTIMNKGLKQIIQFTSEKIKAFCEIQKQFGIRGPLLMKKFFNDDNLLHSNEIPNENYAYNLWIATQDVLLNYDLYNKIVPKNMQISQNDILYLQKRAENKILNIDEEQPATKPAENNKNTTNTANANNNNNVNSQSNKNSNSISCWKIISEKIQTNAKEEKKRTGNFRIDGIISTIDFFVKQNSPFLTELGQNWDNLYPLIFNIQQFLTFEEPTFVLIENSIQNIKKYNKSISTKKFSKEHKKLMKHNVNDILVTIKIFLSFLSNKQIKKESKIIGKKLFKVIFNPMNDDSYITKIFSVYRKHDDFIYTEESIANFKSSTGSGKTRCAPFFFSIKAIEDKMKRPFFIMTQPGFSIIKDKMKDFQNILGDSVTLVKDIWEMVDLYTSFINSKNRKKLFEKPIVGLFSPQSLLTLIHKLQKRKINICSITRFCLDEIHERSVESDVLEAILSTSMNEMMNNNKNFPLQLLMMSATPDTRILNCFNKVVRFDLPNSQLFPVETIQVRVDNKNQVNGEVFKQTCEVVKKMATKKIQNGHILIFTSGNSRINDIQTEIFENAEENCSSESCIVFVIKNFDMMFKNSSISLFYSNLDDFIQKETKRINSYYKRNRHILFLLPIKYMGYVSNEQKEIGKNPIPKHSNVVKIIMATNAIESSITIDGLAAVIDSGLFNHSSYDKSNGLTSLNEEPISIQSQTQRKGRVGRIRPGISVQITLKDKQLPALLPPAIKTSDISLNILSLRKIGYKLENIQNLPDSLEKEEIDRYISELVTFKALDKNTFNLTSYGRVLGNFTFVSPFIASAIIKVSGFKSDEIITKNSSDKEDDKNYIEKQFKLLLGIMISLLFGAPDLCVNRFSRKLRYYFDEKSDIITLLRTLLDLAQMKTIDIKSNAFYYGLNAQIAVKILGQVQQAAENLFFSKKEMRQISTDEGQNKKANETKKKQLNASKEQETSNKDKHEDTNVEHNEEIKEQTTVGKNNETEKERKNIVIHNNDQKGSKKELLNIVIERKTEPIKTVTSQQTTNNGPVIQKKSSCTITIEKNKSSKLIILKPIMNTDDEPKTEIDVNNDNKQIVNEEEKNTNNNKEENNDQEEIKENNSDNDKQDNYDKLPEPIDRTNLFSRKNIFKYLLQLVDKLISDNLLFKFIQDLINEIGKNKPEWINCRKAKFANIEYAYDEPSFIYSGDKSLSNDNSSSFICIRMRPGSVGLDSPGSAFILSITHELNSRINYGALIHCDLEEEEKNPIPHPISIETTSQLINDFSEPLIESYLSENLVHFKKFCRERWNRNDEGNCLLFKSQDTISESNTKYYFSFIPKDEEAKELFNEASKIIEPLLAYTPSTLLIKHPNLKCTIAIRGVGTDKIDSSVHFFTDNDYFPYQLNKRTIMFLIRNIHHLSSLDESISIGMTGESFCYPLGDSSFKRQNYSRVWYPQSNSKCSSVFSNEPFFYSHLVMLSRVEFSKYSEFLLPWDSNTSSLEIVEDDLILHAANEIAREIITVRKSFSRLLLTTDDSYIKTKGSFNRMYSHDDLFLHRKKKETGEINDIFNQLVKQYIQGDSLKSPVELTAVFYAIPRDEILPAIGYIPKAKNRKVFGYGCHCFDVDDDNAIEDVKEAITRRLNELKEMENKAFLIIKESPELKAYFFNLIDEEENPIELVLSAFYGNEKLFKKYFDLKDKKDKIKDSVLSIIKKEIPNMNFNMNSNIFMYRSSYFQIFCGDKENIEQIFQLINQYKELRCMVFRSIPEYYLSLIANDPLFSNIIDNSYCYQKIYKIKELLKKESENEEIQKYIYDKCMKINQIKESIISTFNCNYGYNREFLSFIVSNDEIKNQFLELFCNSDKLKDAFESDITLKIDVYEQIKTNDDFSNLFFDIINERAFIKERMLKVIKKDNEVINKILKISKQKTKEETKTSSSNHNLDSKIETLQVYSVTIKHNIRSSLSKEEFEEKVSSVVSNFGAIIAKQHPYTERWTMNGMVKGTITILMYSSYFTLPLVSMIKEALQESDSCSTLNIPNNIIDNVLLNDHTVSTILKEWFKSNQLKIKQNDLQLTGSEEDVKNALDKLKTNPPEIPFNTYPIQGHINLFQINNHVKHLNRNKETKWYLNRTTRTLLIPSNEDENEVSNFLSQFNINVLNDDTQSSIDEDESKIDKILWDIDFHEESAILSRYLINIYLQNGKLVQRHFCVECVYDTFLYNLRKMYNEDEDRGIYEEIINDDQLIPQMSFVECKQFESDKYKNLVQMFPIIPFGQLIWAFINESKISNQTRTWITALALRILRKSPKITFCPIHPYILFPSPPIGTKMKCVTPNCCFSLCCWCNQWHKKGDCDKAPEITPGVRECPFCHEMVEKSQACNHIHCRCGKDFCYYCGKGFSSSEACYTHMSSEKHWEEAPDYAKYIQHKVIDINALNQFYLKYPNLKPKPKESK</sequence>
<evidence type="ECO:0000256" key="3">
    <source>
        <dbReference type="PROSITE-ProRule" id="PRU00042"/>
    </source>
</evidence>
<dbReference type="EMBL" id="JAPFFF010000018">
    <property type="protein sequence ID" value="KAK8860803.1"/>
    <property type="molecule type" value="Genomic_DNA"/>
</dbReference>
<evidence type="ECO:0000259" key="5">
    <source>
        <dbReference type="PROSITE" id="PS50157"/>
    </source>
</evidence>
<protein>
    <recommendedName>
        <fullName evidence="10">Helicase conserved C-terminal domain containing protein</fullName>
    </recommendedName>
</protein>
<keyword evidence="2" id="KW-0067">ATP-binding</keyword>
<comment type="caution">
    <text evidence="8">The sequence shown here is derived from an EMBL/GenBank/DDBJ whole genome shotgun (WGS) entry which is preliminary data.</text>
</comment>
<dbReference type="SMART" id="SM00487">
    <property type="entry name" value="DEXDc"/>
    <property type="match status" value="1"/>
</dbReference>
<dbReference type="PROSITE" id="PS00028">
    <property type="entry name" value="ZINC_FINGER_C2H2_1"/>
    <property type="match status" value="1"/>
</dbReference>
<feature type="compositionally biased region" description="Low complexity" evidence="4">
    <location>
        <begin position="340"/>
        <end position="369"/>
    </location>
</feature>
<keyword evidence="3" id="KW-0862">Zinc</keyword>
<evidence type="ECO:0000259" key="6">
    <source>
        <dbReference type="PROSITE" id="PS51192"/>
    </source>
</evidence>
<keyword evidence="2" id="KW-0347">Helicase</keyword>